<sequence length="252" mass="28152">MLHRKATQLARNPVYHSKTKHIEIDNALHQKQGCTILKAFPTKITMESPKTLVLSCCSKLKKFPEIVGSMASLMTLILDGTALQELPLSIELLSGLDLLNLNDCNNLSRFPSTINGLKSLKDLYLFGFSNLGYVPKNLMKIESLEELDLSGTAVRQTVLSIFLLKNLKEYLFMDAKQKDQHLGALKLCESKFRKINCVHCFKLFNNKDLVVSMLKDCPEKGSNPRPEYLSLVAPGNKIPSGSAIRMTVLGQQ</sequence>
<organism evidence="1 2">
    <name type="scientific">Citrus sinensis</name>
    <name type="common">Sweet orange</name>
    <name type="synonym">Citrus aurantium var. sinensis</name>
    <dbReference type="NCBI Taxonomy" id="2711"/>
    <lineage>
        <taxon>Eukaryota</taxon>
        <taxon>Viridiplantae</taxon>
        <taxon>Streptophyta</taxon>
        <taxon>Embryophyta</taxon>
        <taxon>Tracheophyta</taxon>
        <taxon>Spermatophyta</taxon>
        <taxon>Magnoliopsida</taxon>
        <taxon>eudicotyledons</taxon>
        <taxon>Gunneridae</taxon>
        <taxon>Pentapetalae</taxon>
        <taxon>rosids</taxon>
        <taxon>malvids</taxon>
        <taxon>Sapindales</taxon>
        <taxon>Rutaceae</taxon>
        <taxon>Aurantioideae</taxon>
        <taxon>Citrus</taxon>
    </lineage>
</organism>
<evidence type="ECO:0000313" key="1">
    <source>
        <dbReference type="EMBL" id="KAH9782105.1"/>
    </source>
</evidence>
<protein>
    <submittedName>
        <fullName evidence="1">Uncharacterized protein</fullName>
    </submittedName>
</protein>
<keyword evidence="2" id="KW-1185">Reference proteome</keyword>
<reference evidence="2" key="1">
    <citation type="journal article" date="2023" name="Hortic. Res.">
        <title>A chromosome-level phased genome enabling allele-level studies in sweet orange: a case study on citrus Huanglongbing tolerance.</title>
        <authorList>
            <person name="Wu B."/>
            <person name="Yu Q."/>
            <person name="Deng Z."/>
            <person name="Duan Y."/>
            <person name="Luo F."/>
            <person name="Gmitter F. Jr."/>
        </authorList>
    </citation>
    <scope>NUCLEOTIDE SEQUENCE [LARGE SCALE GENOMIC DNA]</scope>
    <source>
        <strain evidence="2">cv. Valencia</strain>
    </source>
</reference>
<proteinExistence type="predicted"/>
<dbReference type="Proteomes" id="UP000829398">
    <property type="component" value="Chromosome 3"/>
</dbReference>
<name>A0ACB8M9L2_CITSI</name>
<dbReference type="EMBL" id="CM039172">
    <property type="protein sequence ID" value="KAH9782105.1"/>
    <property type="molecule type" value="Genomic_DNA"/>
</dbReference>
<accession>A0ACB8M9L2</accession>
<evidence type="ECO:0000313" key="2">
    <source>
        <dbReference type="Proteomes" id="UP000829398"/>
    </source>
</evidence>
<gene>
    <name evidence="1" type="ORF">KPL71_008746</name>
</gene>
<comment type="caution">
    <text evidence="1">The sequence shown here is derived from an EMBL/GenBank/DDBJ whole genome shotgun (WGS) entry which is preliminary data.</text>
</comment>